<sequence>MSLTLFFPLACVNSGGDLIISPKREYQKTLPGVARAVAQATSSYFEREPSRSGGEVSPKRESATTPLFHFSSSRLGEGSSPERGKALA</sequence>
<dbReference type="EMBL" id="CP039346">
    <property type="protein sequence ID" value="QCD82524.1"/>
    <property type="molecule type" value="Genomic_DNA"/>
</dbReference>
<evidence type="ECO:0000256" key="1">
    <source>
        <dbReference type="SAM" id="MobiDB-lite"/>
    </source>
</evidence>
<protein>
    <submittedName>
        <fullName evidence="2">Uncharacterized protein</fullName>
    </submittedName>
</protein>
<gene>
    <name evidence="2" type="ORF">DEO72_LG2g2864</name>
</gene>
<reference evidence="2 3" key="1">
    <citation type="submission" date="2019-04" db="EMBL/GenBank/DDBJ databases">
        <title>An improved genome assembly and genetic linkage map for asparagus bean, Vigna unguiculata ssp. sesquipedialis.</title>
        <authorList>
            <person name="Xia Q."/>
            <person name="Zhang R."/>
            <person name="Dong Y."/>
        </authorList>
    </citation>
    <scope>NUCLEOTIDE SEQUENCE [LARGE SCALE GENOMIC DNA]</scope>
    <source>
        <tissue evidence="2">Leaf</tissue>
    </source>
</reference>
<dbReference type="Proteomes" id="UP000501690">
    <property type="component" value="Linkage Group LG2"/>
</dbReference>
<keyword evidence="3" id="KW-1185">Reference proteome</keyword>
<evidence type="ECO:0000313" key="2">
    <source>
        <dbReference type="EMBL" id="QCD82524.1"/>
    </source>
</evidence>
<dbReference type="AlphaFoldDB" id="A0A4D6L241"/>
<evidence type="ECO:0000313" key="3">
    <source>
        <dbReference type="Proteomes" id="UP000501690"/>
    </source>
</evidence>
<organism evidence="2 3">
    <name type="scientific">Vigna unguiculata</name>
    <name type="common">Cowpea</name>
    <dbReference type="NCBI Taxonomy" id="3917"/>
    <lineage>
        <taxon>Eukaryota</taxon>
        <taxon>Viridiplantae</taxon>
        <taxon>Streptophyta</taxon>
        <taxon>Embryophyta</taxon>
        <taxon>Tracheophyta</taxon>
        <taxon>Spermatophyta</taxon>
        <taxon>Magnoliopsida</taxon>
        <taxon>eudicotyledons</taxon>
        <taxon>Gunneridae</taxon>
        <taxon>Pentapetalae</taxon>
        <taxon>rosids</taxon>
        <taxon>fabids</taxon>
        <taxon>Fabales</taxon>
        <taxon>Fabaceae</taxon>
        <taxon>Papilionoideae</taxon>
        <taxon>50 kb inversion clade</taxon>
        <taxon>NPAAA clade</taxon>
        <taxon>indigoferoid/millettioid clade</taxon>
        <taxon>Phaseoleae</taxon>
        <taxon>Vigna</taxon>
    </lineage>
</organism>
<proteinExistence type="predicted"/>
<accession>A0A4D6L241</accession>
<feature type="region of interest" description="Disordered" evidence="1">
    <location>
        <begin position="44"/>
        <end position="88"/>
    </location>
</feature>
<name>A0A4D6L241_VIGUN</name>